<dbReference type="OrthoDB" id="2987886at2"/>
<dbReference type="Proteomes" id="UP000321574">
    <property type="component" value="Unassembled WGS sequence"/>
</dbReference>
<accession>A0A5C8NNI9</accession>
<keyword evidence="3" id="KW-1185">Reference proteome</keyword>
<evidence type="ECO:0000256" key="1">
    <source>
        <dbReference type="SAM" id="Phobius"/>
    </source>
</evidence>
<dbReference type="InterPro" id="IPR018710">
    <property type="entry name" value="DUF2232"/>
</dbReference>
<keyword evidence="1" id="KW-1133">Transmembrane helix</keyword>
<feature type="transmembrane region" description="Helical" evidence="1">
    <location>
        <begin position="237"/>
        <end position="265"/>
    </location>
</feature>
<organism evidence="2 3">
    <name type="scientific">Cerasibacillus terrae</name>
    <dbReference type="NCBI Taxonomy" id="2498845"/>
    <lineage>
        <taxon>Bacteria</taxon>
        <taxon>Bacillati</taxon>
        <taxon>Bacillota</taxon>
        <taxon>Bacilli</taxon>
        <taxon>Bacillales</taxon>
        <taxon>Bacillaceae</taxon>
        <taxon>Cerasibacillus</taxon>
    </lineage>
</organism>
<evidence type="ECO:0000313" key="2">
    <source>
        <dbReference type="EMBL" id="TXL63374.1"/>
    </source>
</evidence>
<sequence length="314" mass="35699">MNQSKKITDGALLAAVFIVLLLIAVFVPVVSLIASILLPIPFIMYAYRYNWKPSILLFVVVLILTTLFATYLSIPLVVAPALGGIMIGTAMHNHASPFETWARGTVGFIIGFLFAYVFAQVLLQINFMQEFEEMVQQSLEQSKALFEQFNIGAKSDDQLKLLEEQMLLITKLFPMMLVTASIFISFLSQWIGYKIVNRVEKKDFKFPPFRTLRFPVSVVWIYFFALIISFFDMNQNGFVFLGVQNIMAIIGILIAIQGVSFVFFFAHEKRLSKAIPIIVTFFLILLSPILIPFVRILGIIDIGFPLRERMQAKK</sequence>
<keyword evidence="1" id="KW-0812">Transmembrane</keyword>
<dbReference type="EMBL" id="VDUW01000008">
    <property type="protein sequence ID" value="TXL63374.1"/>
    <property type="molecule type" value="Genomic_DNA"/>
</dbReference>
<protein>
    <submittedName>
        <fullName evidence="2">DUF2232 domain-containing protein</fullName>
    </submittedName>
</protein>
<dbReference type="Pfam" id="PF09991">
    <property type="entry name" value="DUF2232"/>
    <property type="match status" value="1"/>
</dbReference>
<dbReference type="RefSeq" id="WP_147668284.1">
    <property type="nucleotide sequence ID" value="NZ_VDUW01000008.1"/>
</dbReference>
<dbReference type="PANTHER" id="PTHR41324:SF1">
    <property type="entry name" value="DUF2232 DOMAIN-CONTAINING PROTEIN"/>
    <property type="match status" value="1"/>
</dbReference>
<name>A0A5C8NNI9_9BACI</name>
<evidence type="ECO:0000313" key="3">
    <source>
        <dbReference type="Proteomes" id="UP000321574"/>
    </source>
</evidence>
<keyword evidence="1" id="KW-0472">Membrane</keyword>
<reference evidence="2 3" key="1">
    <citation type="submission" date="2019-06" db="EMBL/GenBank/DDBJ databases">
        <title>Cerasibacillus sp. nov., isolated from maize field.</title>
        <authorList>
            <person name="Lin S.-Y."/>
            <person name="Tsai C.-F."/>
            <person name="Young C.-C."/>
        </authorList>
    </citation>
    <scope>NUCLEOTIDE SEQUENCE [LARGE SCALE GENOMIC DNA]</scope>
    <source>
        <strain evidence="2 3">CC-CFT480</strain>
    </source>
</reference>
<feature type="transmembrane region" description="Helical" evidence="1">
    <location>
        <begin position="212"/>
        <end position="231"/>
    </location>
</feature>
<feature type="transmembrane region" description="Helical" evidence="1">
    <location>
        <begin position="12"/>
        <end position="43"/>
    </location>
</feature>
<feature type="transmembrane region" description="Helical" evidence="1">
    <location>
        <begin position="55"/>
        <end position="88"/>
    </location>
</feature>
<dbReference type="AlphaFoldDB" id="A0A5C8NNI9"/>
<gene>
    <name evidence="2" type="ORF">FHP05_11205</name>
</gene>
<dbReference type="PANTHER" id="PTHR41324">
    <property type="entry name" value="MEMBRANE PROTEIN-RELATED"/>
    <property type="match status" value="1"/>
</dbReference>
<proteinExistence type="predicted"/>
<feature type="transmembrane region" description="Helical" evidence="1">
    <location>
        <begin position="100"/>
        <end position="123"/>
    </location>
</feature>
<feature type="transmembrane region" description="Helical" evidence="1">
    <location>
        <begin position="172"/>
        <end position="191"/>
    </location>
</feature>
<feature type="transmembrane region" description="Helical" evidence="1">
    <location>
        <begin position="277"/>
        <end position="300"/>
    </location>
</feature>
<comment type="caution">
    <text evidence="2">The sequence shown here is derived from an EMBL/GenBank/DDBJ whole genome shotgun (WGS) entry which is preliminary data.</text>
</comment>